<name>A0ABY2WL08_9FLAO</name>
<evidence type="ECO:0000313" key="2">
    <source>
        <dbReference type="Proteomes" id="UP000751614"/>
    </source>
</evidence>
<evidence type="ECO:0000313" key="1">
    <source>
        <dbReference type="EMBL" id="TMU55527.1"/>
    </source>
</evidence>
<dbReference type="EMBL" id="VCNI01000002">
    <property type="protein sequence ID" value="TMU55527.1"/>
    <property type="molecule type" value="Genomic_DNA"/>
</dbReference>
<accession>A0ABY2WL08</accession>
<protein>
    <recommendedName>
        <fullName evidence="3">C2 domain-containing protein</fullName>
    </recommendedName>
</protein>
<organism evidence="1 2">
    <name type="scientific">Flagellimonas algicola</name>
    <dbReference type="NCBI Taxonomy" id="2583815"/>
    <lineage>
        <taxon>Bacteria</taxon>
        <taxon>Pseudomonadati</taxon>
        <taxon>Bacteroidota</taxon>
        <taxon>Flavobacteriia</taxon>
        <taxon>Flavobacteriales</taxon>
        <taxon>Flavobacteriaceae</taxon>
        <taxon>Flagellimonas</taxon>
    </lineage>
</organism>
<comment type="caution">
    <text evidence="1">The sequence shown here is derived from an EMBL/GenBank/DDBJ whole genome shotgun (WGS) entry which is preliminary data.</text>
</comment>
<keyword evidence="2" id="KW-1185">Reference proteome</keyword>
<gene>
    <name evidence="1" type="ORF">FGG15_15275</name>
</gene>
<sequence>MPTTPILQTIQDFVHQSPYTCMEIIFADHLVLNSQNQLPFLPVLKQHSRIMLCKKTHKGLVQMLVADNPVFNFSFDFVLPTKQGFYLGSMLHLPSPLDQGHLHMDADQLTLCYRINAKNPKLRVHVSQTFTHVHHVEKFPSGHLV</sequence>
<dbReference type="Proteomes" id="UP000751614">
    <property type="component" value="Unassembled WGS sequence"/>
</dbReference>
<reference evidence="1 2" key="1">
    <citation type="submission" date="2019-05" db="EMBL/GenBank/DDBJ databases">
        <title>Flagellimonas sp. AsT0115, sp. nov., isolated from a marine red algae, Asparagopsis taxiformis.</title>
        <authorList>
            <person name="Kim J."/>
            <person name="Jeong S.E."/>
            <person name="Jeon C.O."/>
        </authorList>
    </citation>
    <scope>NUCLEOTIDE SEQUENCE [LARGE SCALE GENOMIC DNA]</scope>
    <source>
        <strain evidence="1 2">AsT0115</strain>
    </source>
</reference>
<evidence type="ECO:0008006" key="3">
    <source>
        <dbReference type="Google" id="ProtNLM"/>
    </source>
</evidence>
<proteinExistence type="predicted"/>
<dbReference type="RefSeq" id="WP_138837760.1">
    <property type="nucleotide sequence ID" value="NZ_VCNI01000002.1"/>
</dbReference>